<keyword evidence="6" id="KW-0539">Nucleus</keyword>
<dbReference type="PANTHER" id="PTHR12162">
    <property type="entry name" value="NIBRIN-RELATED"/>
    <property type="match status" value="1"/>
</dbReference>
<dbReference type="Gene3D" id="3.40.50.10980">
    <property type="entry name" value="Nibrin, BRCT2 domain"/>
    <property type="match status" value="1"/>
</dbReference>
<sequence length="699" mass="79039">MWILDSEGDFLGGRRVWLRPGKKYLFGRIKQDGVRHAIDHKSISRKHMVIEVSPVKPGDGSHIYTRSKIVVCDLKSKCGTIVDGDTVKDGRKLLTGDEHEIKLGRYEFMLRIKWQPIVLSFSFSSKELRAKDPLAQVRSRVEDLDIKTIVPYVVDQTTHVVQNKRNTAKGLQALVNGKHIVQDSYIDALVYAATPSDLENLESLSPLEADFDSAWPDSMAHLPPPGKETTQRPKEAYAPNPARVNIFEDYTFIFTDSAQFGNLQDVIANGYGKALLYEAKQGVTKPEEIVQFMRNTAGDKGLGSQRDDPGGVVLVRYRAGGLHEDWWIDLSNKVAVMTGQRVIEQNEFLDAILGNDASPLCRSLPESSARQDTGSSSPQSQPASTTDDFQMVEDSQPAEEVSRQQMKKSKPRVRGFVSKMKTFDDGFDINSIPAHAPDESITDSPPSMEIESSIPQQSQAQISLQEEEDMVSSLLPGARAMKRRRAQTMQRGADESVPENKPEPIPRAKRQKLDVLEAARQHREEEDAQRQRLVEEATLQHSLQDVNVEKLKGLAIVEEMEIKPRTTEKDDRRWDDRWNGRKNFKKFRRKGDPGQPRYRMQTVIVPLEEVTRKAFGIGDHYWVSSRKSREHSPADSPAERVVSQGEPAASRSQSSACVESETPAPSSQTRNPLRSEKRGREERDSDSDEELRFRFRRRR</sequence>
<dbReference type="OrthoDB" id="552194at2759"/>
<dbReference type="VEuPathDB" id="FungiDB:ASPCADRAFT_211537"/>
<evidence type="ECO:0000256" key="5">
    <source>
        <dbReference type="ARBA" id="ARBA00023204"/>
    </source>
</evidence>
<dbReference type="FunFam" id="2.60.200.20:FF:000082">
    <property type="entry name" value="DNA damage response protein RcaA"/>
    <property type="match status" value="1"/>
</dbReference>
<dbReference type="Gene3D" id="2.60.200.20">
    <property type="match status" value="1"/>
</dbReference>
<dbReference type="GO" id="GO:0005694">
    <property type="term" value="C:chromosome"/>
    <property type="evidence" value="ECO:0007669"/>
    <property type="project" value="UniProtKB-SubCell"/>
</dbReference>
<evidence type="ECO:0000256" key="7">
    <source>
        <dbReference type="ARBA" id="ARBA00044757"/>
    </source>
</evidence>
<feature type="compositionally biased region" description="Basic residues" evidence="8">
    <location>
        <begin position="580"/>
        <end position="589"/>
    </location>
</feature>
<evidence type="ECO:0000256" key="4">
    <source>
        <dbReference type="ARBA" id="ARBA00022763"/>
    </source>
</evidence>
<dbReference type="Pfam" id="PF00498">
    <property type="entry name" value="FHA"/>
    <property type="match status" value="1"/>
</dbReference>
<evidence type="ECO:0000256" key="1">
    <source>
        <dbReference type="ARBA" id="ARBA00004123"/>
    </source>
</evidence>
<evidence type="ECO:0000313" key="11">
    <source>
        <dbReference type="Proteomes" id="UP000188318"/>
    </source>
</evidence>
<keyword evidence="11" id="KW-1185">Reference proteome</keyword>
<evidence type="ECO:0000256" key="8">
    <source>
        <dbReference type="SAM" id="MobiDB-lite"/>
    </source>
</evidence>
<dbReference type="PANTHER" id="PTHR12162:SF0">
    <property type="entry name" value="NIBRIN"/>
    <property type="match status" value="1"/>
</dbReference>
<dbReference type="GO" id="GO:0000724">
    <property type="term" value="P:double-strand break repair via homologous recombination"/>
    <property type="evidence" value="ECO:0007669"/>
    <property type="project" value="TreeGrafter"/>
</dbReference>
<proteinExistence type="inferred from homology"/>
<comment type="subcellular location">
    <subcellularLocation>
        <location evidence="2">Chromosome</location>
    </subcellularLocation>
    <subcellularLocation>
        <location evidence="1">Nucleus</location>
    </subcellularLocation>
</comment>
<feature type="compositionally biased region" description="Basic and acidic residues" evidence="8">
    <location>
        <begin position="673"/>
        <end position="683"/>
    </location>
</feature>
<feature type="compositionally biased region" description="Low complexity" evidence="8">
    <location>
        <begin position="375"/>
        <end position="386"/>
    </location>
</feature>
<dbReference type="InterPro" id="IPR036420">
    <property type="entry name" value="BRCT_dom_sf"/>
</dbReference>
<dbReference type="Gene3D" id="3.40.50.10190">
    <property type="entry name" value="BRCT domain"/>
    <property type="match status" value="1"/>
</dbReference>
<dbReference type="EMBL" id="KV907513">
    <property type="protein sequence ID" value="OOF90948.1"/>
    <property type="molecule type" value="Genomic_DNA"/>
</dbReference>
<dbReference type="Proteomes" id="UP000188318">
    <property type="component" value="Unassembled WGS sequence"/>
</dbReference>
<organism evidence="10 11">
    <name type="scientific">Aspergillus carbonarius (strain ITEM 5010)</name>
    <dbReference type="NCBI Taxonomy" id="602072"/>
    <lineage>
        <taxon>Eukaryota</taxon>
        <taxon>Fungi</taxon>
        <taxon>Dikarya</taxon>
        <taxon>Ascomycota</taxon>
        <taxon>Pezizomycotina</taxon>
        <taxon>Eurotiomycetes</taxon>
        <taxon>Eurotiomycetidae</taxon>
        <taxon>Eurotiales</taxon>
        <taxon>Aspergillaceae</taxon>
        <taxon>Aspergillus</taxon>
        <taxon>Aspergillus subgen. Circumdati</taxon>
    </lineage>
</organism>
<keyword evidence="5" id="KW-0234">DNA repair</keyword>
<dbReference type="InterPro" id="IPR043014">
    <property type="entry name" value="Nibrin_BRCT2_sf"/>
</dbReference>
<feature type="compositionally biased region" description="Low complexity" evidence="8">
    <location>
        <begin position="444"/>
        <end position="464"/>
    </location>
</feature>
<evidence type="ECO:0000256" key="2">
    <source>
        <dbReference type="ARBA" id="ARBA00004286"/>
    </source>
</evidence>
<reference evidence="11" key="1">
    <citation type="journal article" date="2017" name="Genome Biol.">
        <title>Comparative genomics reveals high biological diversity and specific adaptations in the industrially and medically important fungal genus Aspergillus.</title>
        <authorList>
            <person name="de Vries R.P."/>
            <person name="Riley R."/>
            <person name="Wiebenga A."/>
            <person name="Aguilar-Osorio G."/>
            <person name="Amillis S."/>
            <person name="Uchima C.A."/>
            <person name="Anderluh G."/>
            <person name="Asadollahi M."/>
            <person name="Askin M."/>
            <person name="Barry K."/>
            <person name="Battaglia E."/>
            <person name="Bayram O."/>
            <person name="Benocci T."/>
            <person name="Braus-Stromeyer S.A."/>
            <person name="Caldana C."/>
            <person name="Canovas D."/>
            <person name="Cerqueira G.C."/>
            <person name="Chen F."/>
            <person name="Chen W."/>
            <person name="Choi C."/>
            <person name="Clum A."/>
            <person name="Dos Santos R.A."/>
            <person name="Damasio A.R."/>
            <person name="Diallinas G."/>
            <person name="Emri T."/>
            <person name="Fekete E."/>
            <person name="Flipphi M."/>
            <person name="Freyberg S."/>
            <person name="Gallo A."/>
            <person name="Gournas C."/>
            <person name="Habgood R."/>
            <person name="Hainaut M."/>
            <person name="Harispe M.L."/>
            <person name="Henrissat B."/>
            <person name="Hilden K.S."/>
            <person name="Hope R."/>
            <person name="Hossain A."/>
            <person name="Karabika E."/>
            <person name="Karaffa L."/>
            <person name="Karanyi Z."/>
            <person name="Krasevec N."/>
            <person name="Kuo A."/>
            <person name="Kusch H."/>
            <person name="LaButti K."/>
            <person name="Lagendijk E.L."/>
            <person name="Lapidus A."/>
            <person name="Levasseur A."/>
            <person name="Lindquist E."/>
            <person name="Lipzen A."/>
            <person name="Logrieco A.F."/>
            <person name="MacCabe A."/>
            <person name="Maekelae M.R."/>
            <person name="Malavazi I."/>
            <person name="Melin P."/>
            <person name="Meyer V."/>
            <person name="Mielnichuk N."/>
            <person name="Miskei M."/>
            <person name="Molnar A.P."/>
            <person name="Mule G."/>
            <person name="Ngan C.Y."/>
            <person name="Orejas M."/>
            <person name="Orosz E."/>
            <person name="Ouedraogo J.P."/>
            <person name="Overkamp K.M."/>
            <person name="Park H.-S."/>
            <person name="Perrone G."/>
            <person name="Piumi F."/>
            <person name="Punt P.J."/>
            <person name="Ram A.F."/>
            <person name="Ramon A."/>
            <person name="Rauscher S."/>
            <person name="Record E."/>
            <person name="Riano-Pachon D.M."/>
            <person name="Robert V."/>
            <person name="Roehrig J."/>
            <person name="Ruller R."/>
            <person name="Salamov A."/>
            <person name="Salih N.S."/>
            <person name="Samson R.A."/>
            <person name="Sandor E."/>
            <person name="Sanguinetti M."/>
            <person name="Schuetze T."/>
            <person name="Sepcic K."/>
            <person name="Shelest E."/>
            <person name="Sherlock G."/>
            <person name="Sophianopoulou V."/>
            <person name="Squina F.M."/>
            <person name="Sun H."/>
            <person name="Susca A."/>
            <person name="Todd R.B."/>
            <person name="Tsang A."/>
            <person name="Unkles S.E."/>
            <person name="van de Wiele N."/>
            <person name="van Rossen-Uffink D."/>
            <person name="Oliveira J.V."/>
            <person name="Vesth T.C."/>
            <person name="Visser J."/>
            <person name="Yu J.-H."/>
            <person name="Zhou M."/>
            <person name="Andersen M.R."/>
            <person name="Archer D.B."/>
            <person name="Baker S.E."/>
            <person name="Benoit I."/>
            <person name="Brakhage A.A."/>
            <person name="Braus G.H."/>
            <person name="Fischer R."/>
            <person name="Frisvad J.C."/>
            <person name="Goldman G.H."/>
            <person name="Houbraken J."/>
            <person name="Oakley B."/>
            <person name="Pocsi I."/>
            <person name="Scazzocchio C."/>
            <person name="Seiboth B."/>
            <person name="vanKuyk P.A."/>
            <person name="Wortman J."/>
            <person name="Dyer P.S."/>
            <person name="Grigoriev I.V."/>
        </authorList>
    </citation>
    <scope>NUCLEOTIDE SEQUENCE [LARGE SCALE GENOMIC DNA]</scope>
    <source>
        <strain evidence="11">ITEM 5010</strain>
    </source>
</reference>
<feature type="region of interest" description="Disordered" evidence="8">
    <location>
        <begin position="362"/>
        <end position="531"/>
    </location>
</feature>
<dbReference type="GO" id="GO:0003684">
    <property type="term" value="F:damaged DNA binding"/>
    <property type="evidence" value="ECO:0007669"/>
    <property type="project" value="TreeGrafter"/>
</dbReference>
<comment type="similarity">
    <text evidence="7">Belongs to the Nibrin family.</text>
</comment>
<dbReference type="InterPro" id="IPR032429">
    <property type="entry name" value="Nibrin_BRCT2"/>
</dbReference>
<dbReference type="AlphaFoldDB" id="A0A1R3R8Y9"/>
<dbReference type="STRING" id="602072.A0A1R3R8Y9"/>
<evidence type="ECO:0000313" key="10">
    <source>
        <dbReference type="EMBL" id="OOF90948.1"/>
    </source>
</evidence>
<dbReference type="InterPro" id="IPR008984">
    <property type="entry name" value="SMAD_FHA_dom_sf"/>
</dbReference>
<evidence type="ECO:0000256" key="6">
    <source>
        <dbReference type="ARBA" id="ARBA00023242"/>
    </source>
</evidence>
<feature type="region of interest" description="Disordered" evidence="8">
    <location>
        <begin position="624"/>
        <end position="699"/>
    </location>
</feature>
<gene>
    <name evidence="10" type="ORF">ASPCADRAFT_211537</name>
</gene>
<feature type="compositionally biased region" description="Basic and acidic residues" evidence="8">
    <location>
        <begin position="492"/>
        <end position="531"/>
    </location>
</feature>
<evidence type="ECO:0000259" key="9">
    <source>
        <dbReference type="PROSITE" id="PS50006"/>
    </source>
</evidence>
<feature type="domain" description="FHA" evidence="9">
    <location>
        <begin position="24"/>
        <end position="87"/>
    </location>
</feature>
<feature type="compositionally biased region" description="Polar residues" evidence="8">
    <location>
        <begin position="365"/>
        <end position="374"/>
    </location>
</feature>
<feature type="compositionally biased region" description="Basic and acidic residues" evidence="8">
    <location>
        <begin position="564"/>
        <end position="579"/>
    </location>
</feature>
<accession>A0A1R3R8Y9</accession>
<evidence type="ECO:0000256" key="3">
    <source>
        <dbReference type="ARBA" id="ARBA00022454"/>
    </source>
</evidence>
<dbReference type="SUPFAM" id="SSF49879">
    <property type="entry name" value="SMAD/FHA domain"/>
    <property type="match status" value="1"/>
</dbReference>
<dbReference type="OMA" id="GIGDHYW"/>
<name>A0A1R3R8Y9_ASPC5</name>
<keyword evidence="3" id="KW-0158">Chromosome</keyword>
<dbReference type="InterPro" id="IPR000253">
    <property type="entry name" value="FHA_dom"/>
</dbReference>
<dbReference type="PROSITE" id="PS50006">
    <property type="entry name" value="FHA_DOMAIN"/>
    <property type="match status" value="1"/>
</dbReference>
<dbReference type="GO" id="GO:0030870">
    <property type="term" value="C:Mre11 complex"/>
    <property type="evidence" value="ECO:0007669"/>
    <property type="project" value="InterPro"/>
</dbReference>
<dbReference type="GO" id="GO:0007095">
    <property type="term" value="P:mitotic G2 DNA damage checkpoint signaling"/>
    <property type="evidence" value="ECO:0007669"/>
    <property type="project" value="InterPro"/>
</dbReference>
<dbReference type="Pfam" id="PF16508">
    <property type="entry name" value="NIBRIN_BRCT_II"/>
    <property type="match status" value="1"/>
</dbReference>
<protein>
    <recommendedName>
        <fullName evidence="9">FHA domain-containing protein</fullName>
    </recommendedName>
</protein>
<feature type="compositionally biased region" description="Polar residues" evidence="8">
    <location>
        <begin position="650"/>
        <end position="672"/>
    </location>
</feature>
<feature type="region of interest" description="Disordered" evidence="8">
    <location>
        <begin position="564"/>
        <end position="596"/>
    </location>
</feature>
<dbReference type="InterPro" id="IPR040227">
    <property type="entry name" value="Nibrin-rel"/>
</dbReference>
<keyword evidence="4" id="KW-0227">DNA damage</keyword>